<name>A0AAE1C914_9PEZI</name>
<reference evidence="1" key="1">
    <citation type="journal article" date="2023" name="Mol. Phylogenet. Evol.">
        <title>Genome-scale phylogeny and comparative genomics of the fungal order Sordariales.</title>
        <authorList>
            <person name="Hensen N."/>
            <person name="Bonometti L."/>
            <person name="Westerberg I."/>
            <person name="Brannstrom I.O."/>
            <person name="Guillou S."/>
            <person name="Cros-Aarteil S."/>
            <person name="Calhoun S."/>
            <person name="Haridas S."/>
            <person name="Kuo A."/>
            <person name="Mondo S."/>
            <person name="Pangilinan J."/>
            <person name="Riley R."/>
            <person name="LaButti K."/>
            <person name="Andreopoulos B."/>
            <person name="Lipzen A."/>
            <person name="Chen C."/>
            <person name="Yan M."/>
            <person name="Daum C."/>
            <person name="Ng V."/>
            <person name="Clum A."/>
            <person name="Steindorff A."/>
            <person name="Ohm R.A."/>
            <person name="Martin F."/>
            <person name="Silar P."/>
            <person name="Natvig D.O."/>
            <person name="Lalanne C."/>
            <person name="Gautier V."/>
            <person name="Ament-Velasquez S.L."/>
            <person name="Kruys A."/>
            <person name="Hutchinson M.I."/>
            <person name="Powell A.J."/>
            <person name="Barry K."/>
            <person name="Miller A.N."/>
            <person name="Grigoriev I.V."/>
            <person name="Debuchy R."/>
            <person name="Gladieux P."/>
            <person name="Hiltunen Thoren M."/>
            <person name="Johannesson H."/>
        </authorList>
    </citation>
    <scope>NUCLEOTIDE SEQUENCE</scope>
    <source>
        <strain evidence="1">CBS 314.62</strain>
    </source>
</reference>
<sequence length="107" mass="12049">MSKSLGALDWAGWAAGLGWTVPSLALSQPRGGGSNLFVQEADTSASLAQDDVAMPACDNDDDYSFNQSVVGGFGASEQWVERRRRMWRWRANREWEWTIDRQILEVR</sequence>
<gene>
    <name evidence="1" type="ORF">B0T22DRAFT_443723</name>
</gene>
<evidence type="ECO:0000313" key="1">
    <source>
        <dbReference type="EMBL" id="KAK3683712.1"/>
    </source>
</evidence>
<accession>A0AAE1C914</accession>
<organism evidence="1 2">
    <name type="scientific">Podospora appendiculata</name>
    <dbReference type="NCBI Taxonomy" id="314037"/>
    <lineage>
        <taxon>Eukaryota</taxon>
        <taxon>Fungi</taxon>
        <taxon>Dikarya</taxon>
        <taxon>Ascomycota</taxon>
        <taxon>Pezizomycotina</taxon>
        <taxon>Sordariomycetes</taxon>
        <taxon>Sordariomycetidae</taxon>
        <taxon>Sordariales</taxon>
        <taxon>Podosporaceae</taxon>
        <taxon>Podospora</taxon>
    </lineage>
</organism>
<dbReference type="AlphaFoldDB" id="A0AAE1C914"/>
<comment type="caution">
    <text evidence="1">The sequence shown here is derived from an EMBL/GenBank/DDBJ whole genome shotgun (WGS) entry which is preliminary data.</text>
</comment>
<proteinExistence type="predicted"/>
<dbReference type="EMBL" id="JAULSO010000004">
    <property type="protein sequence ID" value="KAK3683712.1"/>
    <property type="molecule type" value="Genomic_DNA"/>
</dbReference>
<dbReference type="Proteomes" id="UP001270362">
    <property type="component" value="Unassembled WGS sequence"/>
</dbReference>
<keyword evidence="2" id="KW-1185">Reference proteome</keyword>
<reference evidence="1" key="2">
    <citation type="submission" date="2023-06" db="EMBL/GenBank/DDBJ databases">
        <authorList>
            <consortium name="Lawrence Berkeley National Laboratory"/>
            <person name="Haridas S."/>
            <person name="Hensen N."/>
            <person name="Bonometti L."/>
            <person name="Westerberg I."/>
            <person name="Brannstrom I.O."/>
            <person name="Guillou S."/>
            <person name="Cros-Aarteil S."/>
            <person name="Calhoun S."/>
            <person name="Kuo A."/>
            <person name="Mondo S."/>
            <person name="Pangilinan J."/>
            <person name="Riley R."/>
            <person name="Labutti K."/>
            <person name="Andreopoulos B."/>
            <person name="Lipzen A."/>
            <person name="Chen C."/>
            <person name="Yanf M."/>
            <person name="Daum C."/>
            <person name="Ng V."/>
            <person name="Clum A."/>
            <person name="Steindorff A."/>
            <person name="Ohm R."/>
            <person name="Martin F."/>
            <person name="Silar P."/>
            <person name="Natvig D."/>
            <person name="Lalanne C."/>
            <person name="Gautier V."/>
            <person name="Ament-Velasquez S.L."/>
            <person name="Kruys A."/>
            <person name="Hutchinson M.I."/>
            <person name="Powell A.J."/>
            <person name="Barry K."/>
            <person name="Miller A.N."/>
            <person name="Grigoriev I.V."/>
            <person name="Debuchy R."/>
            <person name="Gladieux P."/>
            <person name="Thoren M.H."/>
            <person name="Johannesson H."/>
        </authorList>
    </citation>
    <scope>NUCLEOTIDE SEQUENCE</scope>
    <source>
        <strain evidence="1">CBS 314.62</strain>
    </source>
</reference>
<evidence type="ECO:0000313" key="2">
    <source>
        <dbReference type="Proteomes" id="UP001270362"/>
    </source>
</evidence>
<protein>
    <submittedName>
        <fullName evidence="1">Uncharacterized protein</fullName>
    </submittedName>
</protein>